<accession>A0A9P7KD27</accession>
<gene>
    <name evidence="2" type="ORF">DXG03_000954</name>
</gene>
<comment type="caution">
    <text evidence="2">The sequence shown here is derived from an EMBL/GenBank/DDBJ whole genome shotgun (WGS) entry which is preliminary data.</text>
</comment>
<protein>
    <submittedName>
        <fullName evidence="2">Uncharacterized protein</fullName>
    </submittedName>
</protein>
<dbReference type="OrthoDB" id="3071121at2759"/>
<feature type="compositionally biased region" description="Low complexity" evidence="1">
    <location>
        <begin position="328"/>
        <end position="343"/>
    </location>
</feature>
<feature type="compositionally biased region" description="Low complexity" evidence="1">
    <location>
        <begin position="229"/>
        <end position="242"/>
    </location>
</feature>
<feature type="compositionally biased region" description="Basic and acidic residues" evidence="1">
    <location>
        <begin position="214"/>
        <end position="226"/>
    </location>
</feature>
<sequence>MSLYADPYRTHNGPSDHNLIGSTQLSGHGHELHHPQRHQLHHGHHHELHHHEQQQHGHGGFGPGRSGGDSRVEPATWLGWDTVAGQAPGHAQGTYIRAYKPAKLVPASDALSHFPPNPLAWHHKDNDSQHHELQQPFLPLAAHGPSAISFMMDRRRTSLDFSSRASASVSESSSATNSSVHLPMPVGVSMDASSQLLDGSFVPVMRPQLHHDPLHSQQLQEHERHPSNHSHPSSRPSTASSHHSARSEGGAFSSAFGLMSLDDPAVLAGLSTDGAPFFSHAAMSMDTSDPNATPMPISFDNPSLHHPNAHTHSNSNLNLNLEHHTHPQAHPAPGALLPLPSPSNPIHLRTPAITPGSKDLAIEFWKQYIAATPMDTPDGAGYRRPRVASLPSSKTPTVLPERYIHGGMSGQGYAQPQPQPPSVMFHGGLGGGTGGGGGHGGLKKHPSLTALHQPVWGHARYATEPEPAQHQQQRTVHGSAEDLRSYEAAVLARSLKAPVMLSLPRRARRGTASGAGSSLGGPGTEGGLRESSSASPQLGGELAQAANVQYVS</sequence>
<feature type="compositionally biased region" description="Gly residues" evidence="1">
    <location>
        <begin position="517"/>
        <end position="526"/>
    </location>
</feature>
<organism evidence="2 3">
    <name type="scientific">Asterophora parasitica</name>
    <dbReference type="NCBI Taxonomy" id="117018"/>
    <lineage>
        <taxon>Eukaryota</taxon>
        <taxon>Fungi</taxon>
        <taxon>Dikarya</taxon>
        <taxon>Basidiomycota</taxon>
        <taxon>Agaricomycotina</taxon>
        <taxon>Agaricomycetes</taxon>
        <taxon>Agaricomycetidae</taxon>
        <taxon>Agaricales</taxon>
        <taxon>Tricholomatineae</taxon>
        <taxon>Lyophyllaceae</taxon>
        <taxon>Asterophora</taxon>
    </lineage>
</organism>
<dbReference type="Proteomes" id="UP000775547">
    <property type="component" value="Unassembled WGS sequence"/>
</dbReference>
<feature type="compositionally biased region" description="Polar residues" evidence="1">
    <location>
        <begin position="12"/>
        <end position="26"/>
    </location>
</feature>
<evidence type="ECO:0000313" key="2">
    <source>
        <dbReference type="EMBL" id="KAG5643411.1"/>
    </source>
</evidence>
<feature type="region of interest" description="Disordered" evidence="1">
    <location>
        <begin position="214"/>
        <end position="248"/>
    </location>
</feature>
<feature type="region of interest" description="Disordered" evidence="1">
    <location>
        <begin position="324"/>
        <end position="343"/>
    </location>
</feature>
<feature type="region of interest" description="Disordered" evidence="1">
    <location>
        <begin position="506"/>
        <end position="552"/>
    </location>
</feature>
<name>A0A9P7KD27_9AGAR</name>
<proteinExistence type="predicted"/>
<reference evidence="2" key="2">
    <citation type="submission" date="2021-10" db="EMBL/GenBank/DDBJ databases">
        <title>Phylogenomics reveals ancestral predisposition of the termite-cultivated fungus Termitomyces towards a domesticated lifestyle.</title>
        <authorList>
            <person name="Auxier B."/>
            <person name="Grum-Grzhimaylo A."/>
            <person name="Cardenas M.E."/>
            <person name="Lodge J.D."/>
            <person name="Laessoe T."/>
            <person name="Pedersen O."/>
            <person name="Smith M.E."/>
            <person name="Kuyper T.W."/>
            <person name="Franco-Molano E.A."/>
            <person name="Baroni T.J."/>
            <person name="Aanen D.K."/>
        </authorList>
    </citation>
    <scope>NUCLEOTIDE SEQUENCE</scope>
    <source>
        <strain evidence="2">AP01</strain>
        <tissue evidence="2">Mycelium</tissue>
    </source>
</reference>
<dbReference type="AlphaFoldDB" id="A0A9P7KD27"/>
<evidence type="ECO:0000256" key="1">
    <source>
        <dbReference type="SAM" id="MobiDB-lite"/>
    </source>
</evidence>
<feature type="compositionally biased region" description="Gly residues" evidence="1">
    <location>
        <begin position="57"/>
        <end position="67"/>
    </location>
</feature>
<dbReference type="EMBL" id="JABCKV010000114">
    <property type="protein sequence ID" value="KAG5643411.1"/>
    <property type="molecule type" value="Genomic_DNA"/>
</dbReference>
<keyword evidence="3" id="KW-1185">Reference proteome</keyword>
<evidence type="ECO:0000313" key="3">
    <source>
        <dbReference type="Proteomes" id="UP000775547"/>
    </source>
</evidence>
<feature type="compositionally biased region" description="Basic residues" evidence="1">
    <location>
        <begin position="35"/>
        <end position="48"/>
    </location>
</feature>
<reference evidence="2" key="1">
    <citation type="submission" date="2020-07" db="EMBL/GenBank/DDBJ databases">
        <authorList>
            <person name="Nieuwenhuis M."/>
            <person name="Van De Peppel L.J.J."/>
        </authorList>
    </citation>
    <scope>NUCLEOTIDE SEQUENCE</scope>
    <source>
        <strain evidence="2">AP01</strain>
        <tissue evidence="2">Mycelium</tissue>
    </source>
</reference>
<feature type="region of interest" description="Disordered" evidence="1">
    <location>
        <begin position="292"/>
        <end position="318"/>
    </location>
</feature>
<feature type="region of interest" description="Disordered" evidence="1">
    <location>
        <begin position="1"/>
        <end position="72"/>
    </location>
</feature>